<evidence type="ECO:0000256" key="10">
    <source>
        <dbReference type="SAM" id="MobiDB-lite"/>
    </source>
</evidence>
<keyword evidence="5" id="KW-0732">Signal</keyword>
<sequence>MVKEQEIQTTQFSRQKTSLGHGRGGALTFILIVATAQQAVFQVDAAAANLEEFRILCRLISLAHLTPPENSKNVVDDSVAAEIDVLNMSASTDGWKNSFLTTPKTPNATPPDCSKPNKPIACDPNYSQHKAAHDKLAESLKDPQKKSTYTISAAVAESAAGRRVQRQLDRLAKQARQKASGTSSEAHPVPNVNSVTHELNQALYGTQEAPAAGTYAIQWRNTNNRQTDCTAPNAGLTLLSDLGCICVKDNTQNAGVCGNGVVSGNTGWSTDAAAAKLTELAGKCSKLTANDLTPHNIRAAVTAALTKIKQKGGNDFKLVMGKQKSTSTCGASAAAGCVEYAAAVASGKLVHIEPKWATHMLAAANALEQLEEARKTAEQTRAHLEDLKERAKALHTTLLIVDDPISPQPQQAENANPVSKRQICKPQNKSTAECPSEH</sequence>
<dbReference type="VEuPathDB" id="TriTrypDB:Tb427_000717700"/>
<dbReference type="AlphaFoldDB" id="A0A1J0RBK3"/>
<dbReference type="Pfam" id="PF13206">
    <property type="entry name" value="VSG_B"/>
    <property type="match status" value="1"/>
</dbReference>
<evidence type="ECO:0000256" key="8">
    <source>
        <dbReference type="ARBA" id="ARBA00023288"/>
    </source>
</evidence>
<feature type="coiled-coil region" evidence="9">
    <location>
        <begin position="360"/>
        <end position="397"/>
    </location>
</feature>
<keyword evidence="3" id="KW-1003">Cell membrane</keyword>
<feature type="compositionally biased region" description="Polar residues" evidence="10">
    <location>
        <begin position="408"/>
        <end position="438"/>
    </location>
</feature>
<dbReference type="GO" id="GO:0098552">
    <property type="term" value="C:side of membrane"/>
    <property type="evidence" value="ECO:0007669"/>
    <property type="project" value="UniProtKB-KW"/>
</dbReference>
<evidence type="ECO:0000256" key="2">
    <source>
        <dbReference type="ARBA" id="ARBA00004609"/>
    </source>
</evidence>
<dbReference type="GO" id="GO:0005886">
    <property type="term" value="C:plasma membrane"/>
    <property type="evidence" value="ECO:0007669"/>
    <property type="project" value="UniProtKB-SubCell"/>
</dbReference>
<feature type="domain" description="Trypanosome variant surface glycoprotein B-type N-terminal" evidence="11">
    <location>
        <begin position="33"/>
        <end position="385"/>
    </location>
</feature>
<name>A0A1J0RBK3_9TRYP</name>
<proteinExistence type="predicted"/>
<organism evidence="12">
    <name type="scientific">Trypanosoma brucei</name>
    <dbReference type="NCBI Taxonomy" id="5691"/>
    <lineage>
        <taxon>Eukaryota</taxon>
        <taxon>Discoba</taxon>
        <taxon>Euglenozoa</taxon>
        <taxon>Kinetoplastea</taxon>
        <taxon>Metakinetoplastina</taxon>
        <taxon>Trypanosomatida</taxon>
        <taxon>Trypanosomatidae</taxon>
        <taxon>Trypanosoma</taxon>
    </lineage>
</organism>
<keyword evidence="7" id="KW-0325">Glycoprotein</keyword>
<reference evidence="12" key="1">
    <citation type="submission" date="2016-08" db="EMBL/GenBank/DDBJ databases">
        <title>VSG repertoire of Trypanosoma brucei EATRO 1125.</title>
        <authorList>
            <person name="Cross G.A."/>
        </authorList>
    </citation>
    <scope>NUCLEOTIDE SEQUENCE</scope>
    <source>
        <strain evidence="12">EATRO 1125</strain>
    </source>
</reference>
<evidence type="ECO:0000256" key="1">
    <source>
        <dbReference type="ARBA" id="ARBA00002523"/>
    </source>
</evidence>
<evidence type="ECO:0000256" key="7">
    <source>
        <dbReference type="ARBA" id="ARBA00023180"/>
    </source>
</evidence>
<protein>
    <submittedName>
        <fullName evidence="12">Variant surface glycoprotein 1125.4874</fullName>
    </submittedName>
</protein>
<feature type="region of interest" description="Disordered" evidence="10">
    <location>
        <begin position="404"/>
        <end position="438"/>
    </location>
</feature>
<feature type="region of interest" description="Disordered" evidence="10">
    <location>
        <begin position="1"/>
        <end position="21"/>
    </location>
</feature>
<evidence type="ECO:0000259" key="11">
    <source>
        <dbReference type="Pfam" id="PF13206"/>
    </source>
</evidence>
<keyword evidence="6" id="KW-0472">Membrane</keyword>
<accession>A0A1J0RBK3</accession>
<feature type="compositionally biased region" description="Polar residues" evidence="10">
    <location>
        <begin position="7"/>
        <end position="18"/>
    </location>
</feature>
<keyword evidence="4" id="KW-0336">GPI-anchor</keyword>
<comment type="subcellular location">
    <subcellularLocation>
        <location evidence="2">Cell membrane</location>
        <topology evidence="2">Lipid-anchor</topology>
        <topology evidence="2">GPI-anchor</topology>
    </subcellularLocation>
</comment>
<comment type="function">
    <text evidence="1">VSG forms a coat on the surface of the parasite. The trypanosome evades the immune response of the host by expressing a series of antigenically distinct VSGs from an estimated 1000 VSG genes.</text>
</comment>
<dbReference type="EMBL" id="KX701118">
    <property type="protein sequence ID" value="APD75074.1"/>
    <property type="molecule type" value="Genomic_DNA"/>
</dbReference>
<evidence type="ECO:0000256" key="5">
    <source>
        <dbReference type="ARBA" id="ARBA00022729"/>
    </source>
</evidence>
<evidence type="ECO:0000313" key="12">
    <source>
        <dbReference type="EMBL" id="APD75074.1"/>
    </source>
</evidence>
<evidence type="ECO:0000256" key="6">
    <source>
        <dbReference type="ARBA" id="ARBA00023136"/>
    </source>
</evidence>
<evidence type="ECO:0000256" key="9">
    <source>
        <dbReference type="SAM" id="Coils"/>
    </source>
</evidence>
<keyword evidence="8" id="KW-0449">Lipoprotein</keyword>
<evidence type="ECO:0000256" key="4">
    <source>
        <dbReference type="ARBA" id="ARBA00022622"/>
    </source>
</evidence>
<dbReference type="InterPro" id="IPR025932">
    <property type="entry name" value="Trypano_VSG_B_N_dom"/>
</dbReference>
<keyword evidence="9" id="KW-0175">Coiled coil</keyword>
<evidence type="ECO:0000256" key="3">
    <source>
        <dbReference type="ARBA" id="ARBA00022475"/>
    </source>
</evidence>